<proteinExistence type="predicted"/>
<dbReference type="Proteomes" id="UP001157502">
    <property type="component" value="Chromosome 17"/>
</dbReference>
<comment type="caution">
    <text evidence="1">The sequence shown here is derived from an EMBL/GenBank/DDBJ whole genome shotgun (WGS) entry which is preliminary data.</text>
</comment>
<evidence type="ECO:0000313" key="2">
    <source>
        <dbReference type="Proteomes" id="UP001157502"/>
    </source>
</evidence>
<gene>
    <name evidence="1" type="ORF">DPEC_G00205080</name>
</gene>
<evidence type="ECO:0000313" key="1">
    <source>
        <dbReference type="EMBL" id="KAJ7998451.1"/>
    </source>
</evidence>
<name>A0ACC2G4F0_DALPE</name>
<protein>
    <submittedName>
        <fullName evidence="1">Uncharacterized protein</fullName>
    </submittedName>
</protein>
<organism evidence="1 2">
    <name type="scientific">Dallia pectoralis</name>
    <name type="common">Alaska blackfish</name>
    <dbReference type="NCBI Taxonomy" id="75939"/>
    <lineage>
        <taxon>Eukaryota</taxon>
        <taxon>Metazoa</taxon>
        <taxon>Chordata</taxon>
        <taxon>Craniata</taxon>
        <taxon>Vertebrata</taxon>
        <taxon>Euteleostomi</taxon>
        <taxon>Actinopterygii</taxon>
        <taxon>Neopterygii</taxon>
        <taxon>Teleostei</taxon>
        <taxon>Protacanthopterygii</taxon>
        <taxon>Esociformes</taxon>
        <taxon>Umbridae</taxon>
        <taxon>Dallia</taxon>
    </lineage>
</organism>
<keyword evidence="2" id="KW-1185">Reference proteome</keyword>
<sequence length="946" mass="105652">MLESGSMACSISEHAMEKLNSAGVLPEKQHPEENIVLVGCGGLHTRPEGFYDLDIQLYGARCVVPTLVVPGQHDDLILGSNVIKHVISVLKGDNDYWSMASRPEHQSDPYVEQFLSMFTNVERWRGSEVPDKIGTVKLTQAVTLLPRHEHLVWGRLPASVPMSPGSTVVVEPTNSKAMPRGVLVGRLVTPLWGDRWVPMTVVNPSDKAVTLKRNCKLADVFPCLAIEDLAASQDLHVASGEQPDVDNKQPGIVIQQSHTEKQVQDIPQQQLDTPPSAYLAGQLTTSLSELGLGDVDIDACQESPSCPLSEAEAGSHGYGRKGDYQEVLKRVCFTTGDGVEERRTMDLTSGFFNIPMHEDDKKYTAFTTPIGLHEYNRMPQGLCNSPASFMRMMIGIFGDMNFTKLLCYLDDLLVFASSEDEALSRLCTVFQRLRENNLKLAPKKCYLLREQVGFLGHVINGEGVAVDPAKVEVINKMTKRRGRSARDKKPLGAYRKLTSADWLAERGIAFDRLKTMLLGCVVLAHPDFDEPFILSVDASLNGLGTVLSQVPRGESKARPVAFASKTLSESQQKYPAHRLEFMALKWSVCEKFSHWLEGCSFTVWTDNNPLTYLLTKPKLDACEIRWVSKLASYSFDLKHLPGKKNVVADALSRDLFAKPISQRLLKEQYPTLIQEANGIEEDSVRDAFKLSCRSQSYRSGDHPAFKVACESAEIRALCQAHCDWIDAAESRALYLVQHVQQLSSGQDVTPVLSAQELQLSQEQDPTISKVLPFVAAKKRPSRRERHGADSKVIRLFKQWDKLEVHDGMLYRVTRDPVSKQKRSQYVLPLSLKEKTLLGIHDLAGHQGQDRTLSLARQRFYWPDMERDVRAHVRCCQRCVLGKSPEPAARAPLESIKSSAPMELVRMDFWSAEDSKQRSVDVLVVTDHFTKLAHAFPCVNQTAKQVA</sequence>
<accession>A0ACC2G4F0</accession>
<reference evidence="1" key="1">
    <citation type="submission" date="2021-05" db="EMBL/GenBank/DDBJ databases">
        <authorList>
            <person name="Pan Q."/>
            <person name="Jouanno E."/>
            <person name="Zahm M."/>
            <person name="Klopp C."/>
            <person name="Cabau C."/>
            <person name="Louis A."/>
            <person name="Berthelot C."/>
            <person name="Parey E."/>
            <person name="Roest Crollius H."/>
            <person name="Montfort J."/>
            <person name="Robinson-Rechavi M."/>
            <person name="Bouchez O."/>
            <person name="Lampietro C."/>
            <person name="Lopez Roques C."/>
            <person name="Donnadieu C."/>
            <person name="Postlethwait J."/>
            <person name="Bobe J."/>
            <person name="Dillon D."/>
            <person name="Chandos A."/>
            <person name="von Hippel F."/>
            <person name="Guiguen Y."/>
        </authorList>
    </citation>
    <scope>NUCLEOTIDE SEQUENCE</scope>
    <source>
        <strain evidence="1">YG-Jan2019</strain>
    </source>
</reference>
<dbReference type="EMBL" id="CM055744">
    <property type="protein sequence ID" value="KAJ7998451.1"/>
    <property type="molecule type" value="Genomic_DNA"/>
</dbReference>